<dbReference type="InterPro" id="IPR008183">
    <property type="entry name" value="Aldose_1/G6P_1-epimerase"/>
</dbReference>
<keyword evidence="9 11" id="KW-0413">Isomerase</keyword>
<evidence type="ECO:0000256" key="8">
    <source>
        <dbReference type="ARBA" id="ARBA00022837"/>
    </source>
</evidence>
<feature type="active site" description="Proton donor" evidence="12">
    <location>
        <position position="218"/>
    </location>
</feature>
<dbReference type="CDD" id="cd09019">
    <property type="entry name" value="galactose_mutarotase_like"/>
    <property type="match status" value="1"/>
</dbReference>
<feature type="binding site" evidence="14">
    <location>
        <begin position="121"/>
        <end position="122"/>
    </location>
    <ligand>
        <name>beta-D-galactose</name>
        <dbReference type="ChEBI" id="CHEBI:27667"/>
    </ligand>
</feature>
<dbReference type="AlphaFoldDB" id="A0A4Q1CMM0"/>
<sequence length="391" mass="42406">MHQAIKFTFISAISFLLFSCSNNQNNKTEMNSTTDSVAAATLPGAATFDSTIDGKKVQLAYISNKNGIKAAVTNYGARMVGLLVPDKNGVPTDVCIGFDNIKDYASAPERYFGAIVGRFGNRIAKGKFTIDGKEYQLALNNGVNALHGGPKGFHSVMWDMVQPDSSSVVLTYVAADGEEGYPGKLTVKVEYRITDADEVVMNYEISTDKKTVVNVTNHNYWNLNGEGSGTINNHELLIKATKYTPVDSTLIPTGIEPVAGTPFDFTTAATIGSRVEADNTQLKYGKGYDHNYVLDKGITAQPELIVTVKGDKSGIAMDVLTTEPGVQFYGGNFMGGLNTLKNGTKDTFRTAFCLETQHFPDSPNQPTFPTTVLEPGKVYKSSTVQRFYVVK</sequence>
<dbReference type="PROSITE" id="PS51257">
    <property type="entry name" value="PROKAR_LIPOPROTEIN"/>
    <property type="match status" value="1"/>
</dbReference>
<dbReference type="InterPro" id="IPR047215">
    <property type="entry name" value="Galactose_mutarotase-like"/>
</dbReference>
<gene>
    <name evidence="15" type="ORF">ESA94_02880</name>
</gene>
<dbReference type="OrthoDB" id="9779408at2"/>
<dbReference type="PANTHER" id="PTHR10091:SF0">
    <property type="entry name" value="GALACTOSE MUTAROTASE"/>
    <property type="match status" value="1"/>
</dbReference>
<dbReference type="PROSITE" id="PS00545">
    <property type="entry name" value="ALDOSE_1_EPIMERASE"/>
    <property type="match status" value="1"/>
</dbReference>
<comment type="caution">
    <text evidence="15">The sequence shown here is derived from an EMBL/GenBank/DDBJ whole genome shotgun (WGS) entry which is preliminary data.</text>
</comment>
<keyword evidence="8" id="KW-0106">Calcium</keyword>
<dbReference type="NCBIfam" id="NF008277">
    <property type="entry name" value="PRK11055.1"/>
    <property type="match status" value="1"/>
</dbReference>
<evidence type="ECO:0000256" key="2">
    <source>
        <dbReference type="ARBA" id="ARBA00001913"/>
    </source>
</evidence>
<feature type="active site" description="Proton acceptor" evidence="12">
    <location>
        <position position="355"/>
    </location>
</feature>
<dbReference type="RefSeq" id="WP_129129347.1">
    <property type="nucleotide sequence ID" value="NZ_SDHW01000001.1"/>
</dbReference>
<protein>
    <recommendedName>
        <fullName evidence="7 11">Aldose 1-epimerase</fullName>
        <ecNumber evidence="6 11">5.1.3.3</ecNumber>
    </recommendedName>
</protein>
<evidence type="ECO:0000256" key="5">
    <source>
        <dbReference type="ARBA" id="ARBA00011245"/>
    </source>
</evidence>
<evidence type="ECO:0000256" key="9">
    <source>
        <dbReference type="ARBA" id="ARBA00023235"/>
    </source>
</evidence>
<evidence type="ECO:0000313" key="15">
    <source>
        <dbReference type="EMBL" id="RXK61975.1"/>
    </source>
</evidence>
<dbReference type="GO" id="GO:0033499">
    <property type="term" value="P:galactose catabolic process via UDP-galactose, Leloir pathway"/>
    <property type="evidence" value="ECO:0007669"/>
    <property type="project" value="TreeGrafter"/>
</dbReference>
<evidence type="ECO:0000313" key="16">
    <source>
        <dbReference type="Proteomes" id="UP000290204"/>
    </source>
</evidence>
<dbReference type="InterPro" id="IPR018052">
    <property type="entry name" value="Ald1_epimerase_CS"/>
</dbReference>
<dbReference type="EC" id="5.1.3.3" evidence="6 11"/>
<evidence type="ECO:0000256" key="13">
    <source>
        <dbReference type="PIRSR" id="PIRSR005096-2"/>
    </source>
</evidence>
<feature type="binding site" evidence="13">
    <location>
        <position position="289"/>
    </location>
    <ligand>
        <name>beta-D-galactose</name>
        <dbReference type="ChEBI" id="CHEBI:27667"/>
    </ligand>
</feature>
<evidence type="ECO:0000256" key="1">
    <source>
        <dbReference type="ARBA" id="ARBA00001614"/>
    </source>
</evidence>
<evidence type="ECO:0000256" key="11">
    <source>
        <dbReference type="PIRNR" id="PIRNR005096"/>
    </source>
</evidence>
<comment type="cofactor">
    <cofactor evidence="2">
        <name>Ca(2+)</name>
        <dbReference type="ChEBI" id="CHEBI:29108"/>
    </cofactor>
</comment>
<dbReference type="SUPFAM" id="SSF74650">
    <property type="entry name" value="Galactose mutarotase-like"/>
    <property type="match status" value="1"/>
</dbReference>
<keyword evidence="10 11" id="KW-0119">Carbohydrate metabolism</keyword>
<keyword evidence="16" id="KW-1185">Reference proteome</keyword>
<organism evidence="15 16">
    <name type="scientific">Lacibacter luteus</name>
    <dbReference type="NCBI Taxonomy" id="2508719"/>
    <lineage>
        <taxon>Bacteria</taxon>
        <taxon>Pseudomonadati</taxon>
        <taxon>Bacteroidota</taxon>
        <taxon>Chitinophagia</taxon>
        <taxon>Chitinophagales</taxon>
        <taxon>Chitinophagaceae</taxon>
        <taxon>Lacibacter</taxon>
    </lineage>
</organism>
<dbReference type="GO" id="GO:0030246">
    <property type="term" value="F:carbohydrate binding"/>
    <property type="evidence" value="ECO:0007669"/>
    <property type="project" value="InterPro"/>
</dbReference>
<dbReference type="PANTHER" id="PTHR10091">
    <property type="entry name" value="ALDOSE-1-EPIMERASE"/>
    <property type="match status" value="1"/>
</dbReference>
<evidence type="ECO:0000256" key="4">
    <source>
        <dbReference type="ARBA" id="ARBA00006206"/>
    </source>
</evidence>
<dbReference type="InterPro" id="IPR015443">
    <property type="entry name" value="Aldose_1-epimerase"/>
</dbReference>
<dbReference type="Proteomes" id="UP000290204">
    <property type="component" value="Unassembled WGS sequence"/>
</dbReference>
<comment type="catalytic activity">
    <reaction evidence="1 11">
        <text>alpha-D-glucose = beta-D-glucose</text>
        <dbReference type="Rhea" id="RHEA:10264"/>
        <dbReference type="ChEBI" id="CHEBI:15903"/>
        <dbReference type="ChEBI" id="CHEBI:17925"/>
        <dbReference type="EC" id="5.1.3.3"/>
    </reaction>
</comment>
<dbReference type="GO" id="GO:0005737">
    <property type="term" value="C:cytoplasm"/>
    <property type="evidence" value="ECO:0007669"/>
    <property type="project" value="TreeGrafter"/>
</dbReference>
<evidence type="ECO:0000256" key="7">
    <source>
        <dbReference type="ARBA" id="ARBA00014165"/>
    </source>
</evidence>
<evidence type="ECO:0000256" key="14">
    <source>
        <dbReference type="PIRSR" id="PIRSR005096-3"/>
    </source>
</evidence>
<feature type="binding site" evidence="14">
    <location>
        <begin position="218"/>
        <end position="220"/>
    </location>
    <ligand>
        <name>beta-D-galactose</name>
        <dbReference type="ChEBI" id="CHEBI:27667"/>
    </ligand>
</feature>
<evidence type="ECO:0000256" key="10">
    <source>
        <dbReference type="ARBA" id="ARBA00023277"/>
    </source>
</evidence>
<proteinExistence type="inferred from homology"/>
<dbReference type="InterPro" id="IPR011013">
    <property type="entry name" value="Gal_mutarotase_sf_dom"/>
</dbReference>
<dbReference type="GO" id="GO:0006006">
    <property type="term" value="P:glucose metabolic process"/>
    <property type="evidence" value="ECO:0007669"/>
    <property type="project" value="TreeGrafter"/>
</dbReference>
<evidence type="ECO:0000256" key="3">
    <source>
        <dbReference type="ARBA" id="ARBA00005028"/>
    </source>
</evidence>
<evidence type="ECO:0000256" key="6">
    <source>
        <dbReference type="ARBA" id="ARBA00013185"/>
    </source>
</evidence>
<comment type="similarity">
    <text evidence="4 11">Belongs to the aldose epimerase family.</text>
</comment>
<reference evidence="15 16" key="1">
    <citation type="submission" date="2019-01" db="EMBL/GenBank/DDBJ databases">
        <title>Lacibacter sp. strain TTM-7.</title>
        <authorList>
            <person name="Chen W.-M."/>
        </authorList>
    </citation>
    <scope>NUCLEOTIDE SEQUENCE [LARGE SCALE GENOMIC DNA]</scope>
    <source>
        <strain evidence="15 16">TTM-7</strain>
    </source>
</reference>
<dbReference type="Gene3D" id="2.70.98.10">
    <property type="match status" value="1"/>
</dbReference>
<dbReference type="EMBL" id="SDHW01000001">
    <property type="protein sequence ID" value="RXK61975.1"/>
    <property type="molecule type" value="Genomic_DNA"/>
</dbReference>
<comment type="pathway">
    <text evidence="3 11">Carbohydrate metabolism; hexose metabolism.</text>
</comment>
<name>A0A4Q1CMM0_9BACT</name>
<dbReference type="GO" id="GO:0004034">
    <property type="term" value="F:aldose 1-epimerase activity"/>
    <property type="evidence" value="ECO:0007669"/>
    <property type="project" value="UniProtKB-EC"/>
</dbReference>
<accession>A0A4Q1CMM0</accession>
<dbReference type="PIRSF" id="PIRSF005096">
    <property type="entry name" value="GALM"/>
    <property type="match status" value="1"/>
</dbReference>
<dbReference type="Pfam" id="PF01263">
    <property type="entry name" value="Aldose_epim"/>
    <property type="match status" value="1"/>
</dbReference>
<dbReference type="InterPro" id="IPR014718">
    <property type="entry name" value="GH-type_carb-bd"/>
</dbReference>
<evidence type="ECO:0000256" key="12">
    <source>
        <dbReference type="PIRSR" id="PIRSR005096-1"/>
    </source>
</evidence>
<comment type="subunit">
    <text evidence="5">Monomer.</text>
</comment>
<dbReference type="UniPathway" id="UPA00242"/>